<keyword evidence="1" id="KW-0812">Transmembrane</keyword>
<dbReference type="Proteomes" id="UP000219111">
    <property type="component" value="Unassembled WGS sequence"/>
</dbReference>
<proteinExistence type="predicted"/>
<name>A0A285THZ8_9RHOB</name>
<dbReference type="RefSeq" id="WP_097071451.1">
    <property type="nucleotide sequence ID" value="NZ_OBMT01000023.1"/>
</dbReference>
<sequence length="86" mass="9256">MLRKLITLYRVVFLIWCSLILVGTLLGGLAVVIEGSTPEERRTGVGLILGGAFLSVVLAGSFALALENNESLRKIAEKLSEGDRRA</sequence>
<protein>
    <submittedName>
        <fullName evidence="2">Uncharacterized protein</fullName>
    </submittedName>
</protein>
<reference evidence="3" key="1">
    <citation type="submission" date="2017-08" db="EMBL/GenBank/DDBJ databases">
        <authorList>
            <person name="Varghese N."/>
            <person name="Submissions S."/>
        </authorList>
    </citation>
    <scope>NUCLEOTIDE SEQUENCE [LARGE SCALE GENOMIC DNA]</scope>
    <source>
        <strain evidence="3">JA276</strain>
    </source>
</reference>
<keyword evidence="3" id="KW-1185">Reference proteome</keyword>
<dbReference type="AlphaFoldDB" id="A0A285THZ8"/>
<evidence type="ECO:0000256" key="1">
    <source>
        <dbReference type="SAM" id="Phobius"/>
    </source>
</evidence>
<keyword evidence="1" id="KW-1133">Transmembrane helix</keyword>
<feature type="transmembrane region" description="Helical" evidence="1">
    <location>
        <begin position="45"/>
        <end position="66"/>
    </location>
</feature>
<accession>A0A285THZ8</accession>
<dbReference type="EMBL" id="OBMT01000023">
    <property type="protein sequence ID" value="SOC21368.1"/>
    <property type="molecule type" value="Genomic_DNA"/>
</dbReference>
<evidence type="ECO:0000313" key="3">
    <source>
        <dbReference type="Proteomes" id="UP000219111"/>
    </source>
</evidence>
<feature type="transmembrane region" description="Helical" evidence="1">
    <location>
        <begin position="12"/>
        <end position="33"/>
    </location>
</feature>
<evidence type="ECO:0000313" key="2">
    <source>
        <dbReference type="EMBL" id="SOC21368.1"/>
    </source>
</evidence>
<organism evidence="2 3">
    <name type="scientific">Rhodobacter maris</name>
    <dbReference type="NCBI Taxonomy" id="446682"/>
    <lineage>
        <taxon>Bacteria</taxon>
        <taxon>Pseudomonadati</taxon>
        <taxon>Pseudomonadota</taxon>
        <taxon>Alphaproteobacteria</taxon>
        <taxon>Rhodobacterales</taxon>
        <taxon>Rhodobacter group</taxon>
        <taxon>Rhodobacter</taxon>
    </lineage>
</organism>
<keyword evidence="1" id="KW-0472">Membrane</keyword>
<gene>
    <name evidence="2" type="ORF">SAMN05877831_1233</name>
</gene>
<dbReference type="OrthoDB" id="9876969at2"/>